<organism evidence="14 15">
    <name type="scientific">Undibacterium rivi</name>
    <dbReference type="NCBI Taxonomy" id="2828729"/>
    <lineage>
        <taxon>Bacteria</taxon>
        <taxon>Pseudomonadati</taxon>
        <taxon>Pseudomonadota</taxon>
        <taxon>Betaproteobacteria</taxon>
        <taxon>Burkholderiales</taxon>
        <taxon>Oxalobacteraceae</taxon>
        <taxon>Undibacterium</taxon>
    </lineage>
</organism>
<dbReference type="InterPro" id="IPR036942">
    <property type="entry name" value="Beta-barrel_TonB_sf"/>
</dbReference>
<name>A0ABS5GXK9_9BURK</name>
<gene>
    <name evidence="14" type="ORF">KDM87_01175</name>
</gene>
<keyword evidence="4 10" id="KW-1134">Transmembrane beta strand</keyword>
<feature type="domain" description="TonB-dependent receptor-like beta-barrel" evidence="12">
    <location>
        <begin position="309"/>
        <end position="718"/>
    </location>
</feature>
<evidence type="ECO:0000313" key="14">
    <source>
        <dbReference type="EMBL" id="MBR7791191.1"/>
    </source>
</evidence>
<keyword evidence="15" id="KW-1185">Reference proteome</keyword>
<evidence type="ECO:0000313" key="15">
    <source>
        <dbReference type="Proteomes" id="UP000682982"/>
    </source>
</evidence>
<evidence type="ECO:0000256" key="2">
    <source>
        <dbReference type="ARBA" id="ARBA00009810"/>
    </source>
</evidence>
<evidence type="ECO:0000256" key="7">
    <source>
        <dbReference type="ARBA" id="ARBA00023136"/>
    </source>
</evidence>
<dbReference type="InterPro" id="IPR039426">
    <property type="entry name" value="TonB-dep_rcpt-like"/>
</dbReference>
<evidence type="ECO:0000256" key="1">
    <source>
        <dbReference type="ARBA" id="ARBA00004571"/>
    </source>
</evidence>
<keyword evidence="9 10" id="KW-0998">Cell outer membrane</keyword>
<keyword evidence="8 14" id="KW-0675">Receptor</keyword>
<evidence type="ECO:0000256" key="6">
    <source>
        <dbReference type="ARBA" id="ARBA00023077"/>
    </source>
</evidence>
<dbReference type="EMBL" id="JAGSPK010000001">
    <property type="protein sequence ID" value="MBR7791191.1"/>
    <property type="molecule type" value="Genomic_DNA"/>
</dbReference>
<evidence type="ECO:0000259" key="12">
    <source>
        <dbReference type="Pfam" id="PF00593"/>
    </source>
</evidence>
<dbReference type="PROSITE" id="PS52016">
    <property type="entry name" value="TONB_DEPENDENT_REC_3"/>
    <property type="match status" value="1"/>
</dbReference>
<sequence length="755" mass="82593">MMSRHKQQITQQITQRIQQQSQQQLTRKLISAQVVFAITLMVAHHAQAQSVPKTESTVESDSALDAEAIKSRVVISGSSVGNRAPVQSSLKATQPQSIITATFIEQSVTDLADFNAVARIAPSVGSGVSANGPGLAESKVTLRGFQDGEYNMTYDGVPFGDTNNPTHHSTSYFPARIIGGMVIERGPGNASNLGQATFGGSINLFSKELASDFNFTPYSTFGSWNTRMYGAQVDSGLLSNFGNAQMMFNASRLTSDGYLTYSSVTEDNYQFKFQRNLGQDTVLTVFSTYNKINSYVPDKAGVTLNQVAQFGKNYALNNDPTSQNYYGYNFNYKTTDFDYIRLQSKFAGWNIDNTLYTYSYNNDTYSGQDASGATANGTKAGATGNKNVPGYNKLNAYRVNGDIFKATNQFDAGLLRAGVWLESSNTNRHTYDLDWTLGLPNPKESTAPKSVSYEQRSSWKQYQSFVEFEWNAAPDLTITPGVKYMHFKREIDAPVNQGTRIATTAEQTYTSTLPFLTANYSVNKEWSAYAQIAKGFLVPDLSMFYVNNPNLSTPKAQTSTNYQLGTVHQSRNLTLDADIYYIDFDNKIASTGSGNDLVYYNQGGVVYKGIEAAATYYIGSGFSVHANASLNSAKAKDTGLQVAKAPESTSALGLLYKANGLYGSLIAKNVGTQYAKDGEPAAYKMPSYMTTDLTIGYRWKAVGALVKNVKAQLGINNLFDQQDVTAVSANSKGVAFDQYTFQPARSWSLSVSADF</sequence>
<evidence type="ECO:0000256" key="10">
    <source>
        <dbReference type="PROSITE-ProRule" id="PRU01360"/>
    </source>
</evidence>
<comment type="similarity">
    <text evidence="2 10 11">Belongs to the TonB-dependent receptor family.</text>
</comment>
<proteinExistence type="inferred from homology"/>
<evidence type="ECO:0000259" key="13">
    <source>
        <dbReference type="Pfam" id="PF07715"/>
    </source>
</evidence>
<protein>
    <submittedName>
        <fullName evidence="14">TonB-dependent receptor</fullName>
    </submittedName>
</protein>
<dbReference type="PANTHER" id="PTHR30069:SF37">
    <property type="entry name" value="FERRIC VIBRIOBACTIN RECEPTOR VIUA"/>
    <property type="match status" value="1"/>
</dbReference>
<accession>A0ABS5GXK9</accession>
<dbReference type="Pfam" id="PF07715">
    <property type="entry name" value="Plug"/>
    <property type="match status" value="1"/>
</dbReference>
<dbReference type="Gene3D" id="2.170.130.10">
    <property type="entry name" value="TonB-dependent receptor, plug domain"/>
    <property type="match status" value="1"/>
</dbReference>
<dbReference type="InterPro" id="IPR037066">
    <property type="entry name" value="Plug_dom_sf"/>
</dbReference>
<keyword evidence="3 10" id="KW-0813">Transport</keyword>
<dbReference type="SUPFAM" id="SSF56935">
    <property type="entry name" value="Porins"/>
    <property type="match status" value="1"/>
</dbReference>
<keyword evidence="7 10" id="KW-0472">Membrane</keyword>
<comment type="caution">
    <text evidence="14">The sequence shown here is derived from an EMBL/GenBank/DDBJ whole genome shotgun (WGS) entry which is preliminary data.</text>
</comment>
<feature type="domain" description="TonB-dependent receptor plug" evidence="13">
    <location>
        <begin position="91"/>
        <end position="200"/>
    </location>
</feature>
<dbReference type="Gene3D" id="2.40.170.20">
    <property type="entry name" value="TonB-dependent receptor, beta-barrel domain"/>
    <property type="match status" value="1"/>
</dbReference>
<dbReference type="RefSeq" id="WP_212677403.1">
    <property type="nucleotide sequence ID" value="NZ_JAGSPK010000001.1"/>
</dbReference>
<reference evidence="14 15" key="1">
    <citation type="submission" date="2021-04" db="EMBL/GenBank/DDBJ databases">
        <title>novel species isolated from subtropical streams in China.</title>
        <authorList>
            <person name="Lu H."/>
        </authorList>
    </citation>
    <scope>NUCLEOTIDE SEQUENCE [LARGE SCALE GENOMIC DNA]</scope>
    <source>
        <strain evidence="14 15">FT147W</strain>
    </source>
</reference>
<dbReference type="InterPro" id="IPR000531">
    <property type="entry name" value="Beta-barrel_TonB"/>
</dbReference>
<dbReference type="InterPro" id="IPR012910">
    <property type="entry name" value="Plug_dom"/>
</dbReference>
<evidence type="ECO:0000256" key="8">
    <source>
        <dbReference type="ARBA" id="ARBA00023170"/>
    </source>
</evidence>
<evidence type="ECO:0000256" key="4">
    <source>
        <dbReference type="ARBA" id="ARBA00022452"/>
    </source>
</evidence>
<dbReference type="Pfam" id="PF00593">
    <property type="entry name" value="TonB_dep_Rec_b-barrel"/>
    <property type="match status" value="1"/>
</dbReference>
<comment type="subcellular location">
    <subcellularLocation>
        <location evidence="1 10">Cell outer membrane</location>
        <topology evidence="1 10">Multi-pass membrane protein</topology>
    </subcellularLocation>
</comment>
<evidence type="ECO:0000256" key="9">
    <source>
        <dbReference type="ARBA" id="ARBA00023237"/>
    </source>
</evidence>
<evidence type="ECO:0000256" key="3">
    <source>
        <dbReference type="ARBA" id="ARBA00022448"/>
    </source>
</evidence>
<keyword evidence="5 10" id="KW-0812">Transmembrane</keyword>
<dbReference type="Proteomes" id="UP000682982">
    <property type="component" value="Unassembled WGS sequence"/>
</dbReference>
<evidence type="ECO:0000256" key="11">
    <source>
        <dbReference type="RuleBase" id="RU003357"/>
    </source>
</evidence>
<dbReference type="PANTHER" id="PTHR30069">
    <property type="entry name" value="TONB-DEPENDENT OUTER MEMBRANE RECEPTOR"/>
    <property type="match status" value="1"/>
</dbReference>
<evidence type="ECO:0000256" key="5">
    <source>
        <dbReference type="ARBA" id="ARBA00022692"/>
    </source>
</evidence>
<keyword evidence="6 11" id="KW-0798">TonB box</keyword>